<feature type="compositionally biased region" description="Basic residues" evidence="1">
    <location>
        <begin position="7"/>
        <end position="20"/>
    </location>
</feature>
<dbReference type="AlphaFoldDB" id="A0A4U1FCB1"/>
<sequence length="20" mass="2376">MGQSPKQKVRRRFPVKMKSS</sequence>
<organism evidence="2 3">
    <name type="scientific">Monodon monoceros</name>
    <name type="common">Narwhal</name>
    <name type="synonym">Ceratodon monodon</name>
    <dbReference type="NCBI Taxonomy" id="40151"/>
    <lineage>
        <taxon>Eukaryota</taxon>
        <taxon>Metazoa</taxon>
        <taxon>Chordata</taxon>
        <taxon>Craniata</taxon>
        <taxon>Vertebrata</taxon>
        <taxon>Euteleostomi</taxon>
        <taxon>Mammalia</taxon>
        <taxon>Eutheria</taxon>
        <taxon>Laurasiatheria</taxon>
        <taxon>Artiodactyla</taxon>
        <taxon>Whippomorpha</taxon>
        <taxon>Cetacea</taxon>
        <taxon>Odontoceti</taxon>
        <taxon>Monodontidae</taxon>
        <taxon>Monodon</taxon>
    </lineage>
</organism>
<evidence type="ECO:0000313" key="2">
    <source>
        <dbReference type="EMBL" id="TKC47255.1"/>
    </source>
</evidence>
<evidence type="ECO:0000256" key="1">
    <source>
        <dbReference type="SAM" id="MobiDB-lite"/>
    </source>
</evidence>
<reference evidence="3" key="1">
    <citation type="journal article" date="2019" name="IScience">
        <title>Narwhal Genome Reveals Long-Term Low Genetic Diversity despite Current Large Abundance Size.</title>
        <authorList>
            <person name="Westbury M.V."/>
            <person name="Petersen B."/>
            <person name="Garde E."/>
            <person name="Heide-Jorgensen M.P."/>
            <person name="Lorenzen E.D."/>
        </authorList>
    </citation>
    <scope>NUCLEOTIDE SEQUENCE [LARGE SCALE GENOMIC DNA]</scope>
</reference>
<proteinExistence type="predicted"/>
<dbReference type="Proteomes" id="UP000308365">
    <property type="component" value="Unassembled WGS sequence"/>
</dbReference>
<name>A0A4U1FCB1_MONMO</name>
<accession>A0A4U1FCB1</accession>
<evidence type="ECO:0000313" key="3">
    <source>
        <dbReference type="Proteomes" id="UP000308365"/>
    </source>
</evidence>
<gene>
    <name evidence="2" type="ORF">EI555_016768</name>
</gene>
<protein>
    <submittedName>
        <fullName evidence="2">Uncharacterized protein</fullName>
    </submittedName>
</protein>
<comment type="caution">
    <text evidence="2">The sequence shown here is derived from an EMBL/GenBank/DDBJ whole genome shotgun (WGS) entry which is preliminary data.</text>
</comment>
<dbReference type="EMBL" id="RWIC01000221">
    <property type="protein sequence ID" value="TKC47255.1"/>
    <property type="molecule type" value="Genomic_DNA"/>
</dbReference>
<feature type="region of interest" description="Disordered" evidence="1">
    <location>
        <begin position="1"/>
        <end position="20"/>
    </location>
</feature>